<evidence type="ECO:0000313" key="3">
    <source>
        <dbReference type="Proteomes" id="UP000177088"/>
    </source>
</evidence>
<dbReference type="AlphaFoldDB" id="A0A1F7U6M0"/>
<dbReference type="Proteomes" id="UP000177088">
    <property type="component" value="Unassembled WGS sequence"/>
</dbReference>
<comment type="caution">
    <text evidence="2">The sequence shown here is derived from an EMBL/GenBank/DDBJ whole genome shotgun (WGS) entry which is preliminary data.</text>
</comment>
<feature type="transmembrane region" description="Helical" evidence="1">
    <location>
        <begin position="99"/>
        <end position="117"/>
    </location>
</feature>
<name>A0A1F7U6M0_9BACT</name>
<organism evidence="2 3">
    <name type="scientific">Candidatus Uhrbacteria bacterium RIFCSPHIGHO2_02_FULL_60_10</name>
    <dbReference type="NCBI Taxonomy" id="1802392"/>
    <lineage>
        <taxon>Bacteria</taxon>
        <taxon>Candidatus Uhriibacteriota</taxon>
    </lineage>
</organism>
<feature type="transmembrane region" description="Helical" evidence="1">
    <location>
        <begin position="65"/>
        <end position="87"/>
    </location>
</feature>
<dbReference type="EMBL" id="MGEA01000062">
    <property type="protein sequence ID" value="OGL73367.1"/>
    <property type="molecule type" value="Genomic_DNA"/>
</dbReference>
<evidence type="ECO:0000256" key="1">
    <source>
        <dbReference type="SAM" id="Phobius"/>
    </source>
</evidence>
<proteinExistence type="predicted"/>
<protein>
    <submittedName>
        <fullName evidence="2">Uncharacterized protein</fullName>
    </submittedName>
</protein>
<reference evidence="2 3" key="1">
    <citation type="journal article" date="2016" name="Nat. Commun.">
        <title>Thousands of microbial genomes shed light on interconnected biogeochemical processes in an aquifer system.</title>
        <authorList>
            <person name="Anantharaman K."/>
            <person name="Brown C.T."/>
            <person name="Hug L.A."/>
            <person name="Sharon I."/>
            <person name="Castelle C.J."/>
            <person name="Probst A.J."/>
            <person name="Thomas B.C."/>
            <person name="Singh A."/>
            <person name="Wilkins M.J."/>
            <person name="Karaoz U."/>
            <person name="Brodie E.L."/>
            <person name="Williams K.H."/>
            <person name="Hubbard S.S."/>
            <person name="Banfield J.F."/>
        </authorList>
    </citation>
    <scope>NUCLEOTIDE SEQUENCE [LARGE SCALE GENOMIC DNA]</scope>
</reference>
<evidence type="ECO:0000313" key="2">
    <source>
        <dbReference type="EMBL" id="OGL73367.1"/>
    </source>
</evidence>
<keyword evidence="1" id="KW-0812">Transmembrane</keyword>
<gene>
    <name evidence="2" type="ORF">A3C96_03245</name>
</gene>
<sequence length="138" mass="15223">MSKQLLKDSLGWGVALWAFGYLLGMMLFSVVPIYAIGWVITPIGTAVTLWVAFKKLRGRTFGHYAVVAAIWLVVAVVFDYFFLVKAFKPADGYYKFDVYLYYALTALIPLAAGWWAMRKGVAVGPSASDSAEPPKAQS</sequence>
<feature type="transmembrane region" description="Helical" evidence="1">
    <location>
        <begin position="35"/>
        <end position="53"/>
    </location>
</feature>
<keyword evidence="1" id="KW-0472">Membrane</keyword>
<accession>A0A1F7U6M0</accession>
<keyword evidence="1" id="KW-1133">Transmembrane helix</keyword>
<feature type="transmembrane region" description="Helical" evidence="1">
    <location>
        <begin position="12"/>
        <end position="29"/>
    </location>
</feature>